<dbReference type="GO" id="GO:0016779">
    <property type="term" value="F:nucleotidyltransferase activity"/>
    <property type="evidence" value="ECO:0007669"/>
    <property type="project" value="UniProtKB-KW"/>
</dbReference>
<evidence type="ECO:0000313" key="2">
    <source>
        <dbReference type="EMBL" id="MCC5602467.1"/>
    </source>
</evidence>
<keyword evidence="2" id="KW-0548">Nucleotidyltransferase</keyword>
<dbReference type="Gene3D" id="3.40.50.720">
    <property type="entry name" value="NAD(P)-binding Rossmann-like Domain"/>
    <property type="match status" value="1"/>
</dbReference>
<keyword evidence="3" id="KW-1185">Reference proteome</keyword>
<proteinExistence type="predicted"/>
<organism evidence="2 3">
    <name type="scientific">Nostoc favosum CHAB5714</name>
    <dbReference type="NCBI Taxonomy" id="2780399"/>
    <lineage>
        <taxon>Bacteria</taxon>
        <taxon>Bacillati</taxon>
        <taxon>Cyanobacteriota</taxon>
        <taxon>Cyanophyceae</taxon>
        <taxon>Nostocales</taxon>
        <taxon>Nostocaceae</taxon>
        <taxon>Nostoc</taxon>
        <taxon>Nostoc favosum</taxon>
    </lineage>
</organism>
<dbReference type="EMBL" id="JAIVFQ010000051">
    <property type="protein sequence ID" value="MCC5602467.1"/>
    <property type="molecule type" value="Genomic_DNA"/>
</dbReference>
<reference evidence="2 3" key="1">
    <citation type="journal article" date="2021" name="Microorganisms">
        <title>Genome Evolution of Filamentous Cyanobacterium Nostoc Species: From Facultative Symbiosis to Free Living.</title>
        <authorList>
            <person name="Huo D."/>
            <person name="Li H."/>
            <person name="Cai F."/>
            <person name="Guo X."/>
            <person name="Qiao Z."/>
            <person name="Wang W."/>
            <person name="Yu G."/>
            <person name="Li R."/>
        </authorList>
    </citation>
    <scope>NUCLEOTIDE SEQUENCE [LARGE SCALE GENOMIC DNA]</scope>
    <source>
        <strain evidence="2 3">CHAB 5714</strain>
    </source>
</reference>
<dbReference type="Proteomes" id="UP001199525">
    <property type="component" value="Unassembled WGS sequence"/>
</dbReference>
<accession>A0ABS8IG56</accession>
<evidence type="ECO:0000259" key="1">
    <source>
        <dbReference type="Pfam" id="PF00899"/>
    </source>
</evidence>
<comment type="caution">
    <text evidence="2">The sequence shown here is derived from an EMBL/GenBank/DDBJ whole genome shotgun (WGS) entry which is preliminary data.</text>
</comment>
<keyword evidence="2" id="KW-0808">Transferase</keyword>
<gene>
    <name evidence="2" type="ORF">LC586_25575</name>
</gene>
<dbReference type="InterPro" id="IPR035985">
    <property type="entry name" value="Ubiquitin-activating_enz"/>
</dbReference>
<dbReference type="Pfam" id="PF00899">
    <property type="entry name" value="ThiF"/>
    <property type="match status" value="1"/>
</dbReference>
<name>A0ABS8IG56_9NOSO</name>
<feature type="domain" description="THIF-type NAD/FAD binding fold" evidence="1">
    <location>
        <begin position="44"/>
        <end position="163"/>
    </location>
</feature>
<sequence length="302" mass="33297">MEVNFNLANVCSLTDNCINLTNCTMELNLDLANASPVVTVNYSKIELWLVGCGGTGSWLAPSLVRLGRVLSQQGKQVKLYFVDPDHVESTNVLRQCFCDAEIGLNKAKTLALRYSLAWKMEVTAIAQPFQPEWIVPSYNTLIVVTACVDNAKARESITQVLQHNTHRPAPHIWHLDCGNSKRSGQVLLGSHLSTNPNDYDFEALGCFRLPAPTVQQPDLLVSELEELADNNLSCEQMALLNSQSLSINQRVAAEAFDYLLQLTTGKLRRFATYFDLESGSGKSLYTTQASIIQAILLGQSCA</sequence>
<protein>
    <submittedName>
        <fullName evidence="2">ThiF family adenylyltransferase</fullName>
    </submittedName>
</protein>
<dbReference type="SUPFAM" id="SSF69572">
    <property type="entry name" value="Activating enzymes of the ubiquitin-like proteins"/>
    <property type="match status" value="1"/>
</dbReference>
<dbReference type="InterPro" id="IPR000594">
    <property type="entry name" value="ThiF_NAD_FAD-bd"/>
</dbReference>
<evidence type="ECO:0000313" key="3">
    <source>
        <dbReference type="Proteomes" id="UP001199525"/>
    </source>
</evidence>